<dbReference type="InterPro" id="IPR050695">
    <property type="entry name" value="N-acetylmuramoyl_amidase_3"/>
</dbReference>
<gene>
    <name evidence="5" type="ORF">M8332_03860</name>
</gene>
<dbReference type="GO" id="GO:0008745">
    <property type="term" value="F:N-acetylmuramoyl-L-alanine amidase activity"/>
    <property type="evidence" value="ECO:0007669"/>
    <property type="project" value="UniProtKB-EC"/>
</dbReference>
<protein>
    <submittedName>
        <fullName evidence="5">N-acetylmuramoyl-L-alanine amidase</fullName>
        <ecNumber evidence="5">3.5.1.28</ecNumber>
    </submittedName>
</protein>
<dbReference type="Pfam" id="PF08239">
    <property type="entry name" value="SH3_3"/>
    <property type="match status" value="1"/>
</dbReference>
<keyword evidence="3" id="KW-0812">Transmembrane</keyword>
<evidence type="ECO:0000256" key="3">
    <source>
        <dbReference type="SAM" id="Phobius"/>
    </source>
</evidence>
<feature type="transmembrane region" description="Helical" evidence="3">
    <location>
        <begin position="12"/>
        <end position="30"/>
    </location>
</feature>
<evidence type="ECO:0000256" key="2">
    <source>
        <dbReference type="ARBA" id="ARBA00023316"/>
    </source>
</evidence>
<dbReference type="RefSeq" id="WP_252779533.1">
    <property type="nucleotide sequence ID" value="NZ_CP097478.1"/>
</dbReference>
<dbReference type="Proteomes" id="UP001057532">
    <property type="component" value="Chromosome"/>
</dbReference>
<dbReference type="InterPro" id="IPR003646">
    <property type="entry name" value="SH3-like_bac-type"/>
</dbReference>
<dbReference type="SMART" id="SM00287">
    <property type="entry name" value="SH3b"/>
    <property type="match status" value="1"/>
</dbReference>
<evidence type="ECO:0000256" key="1">
    <source>
        <dbReference type="ARBA" id="ARBA00022801"/>
    </source>
</evidence>
<keyword evidence="3" id="KW-0472">Membrane</keyword>
<dbReference type="PROSITE" id="PS51781">
    <property type="entry name" value="SH3B"/>
    <property type="match status" value="1"/>
</dbReference>
<dbReference type="Gene3D" id="3.40.630.40">
    <property type="entry name" value="Zn-dependent exopeptidases"/>
    <property type="match status" value="1"/>
</dbReference>
<dbReference type="SMART" id="SM00646">
    <property type="entry name" value="Ami_3"/>
    <property type="match status" value="1"/>
</dbReference>
<feature type="domain" description="SH3b" evidence="4">
    <location>
        <begin position="31"/>
        <end position="93"/>
    </location>
</feature>
<evidence type="ECO:0000313" key="6">
    <source>
        <dbReference type="Proteomes" id="UP001057532"/>
    </source>
</evidence>
<keyword evidence="1 5" id="KW-0378">Hydrolase</keyword>
<dbReference type="CDD" id="cd02696">
    <property type="entry name" value="MurNAc-LAA"/>
    <property type="match status" value="1"/>
</dbReference>
<reference evidence="5" key="1">
    <citation type="submission" date="2022-05" db="EMBL/GenBank/DDBJ databases">
        <authorList>
            <person name="Oliphant S.A."/>
            <person name="Watson-Haigh N.S."/>
            <person name="Sumby K.M."/>
            <person name="Gardner J.M."/>
            <person name="Jiranek V."/>
        </authorList>
    </citation>
    <scope>NUCLEOTIDE SEQUENCE</scope>
    <source>
        <strain evidence="5">Ru20-1</strain>
    </source>
</reference>
<dbReference type="Pfam" id="PF01520">
    <property type="entry name" value="Amidase_3"/>
    <property type="match status" value="1"/>
</dbReference>
<organism evidence="5 6">
    <name type="scientific">Fructilactobacillus ixorae</name>
    <dbReference type="NCBI Taxonomy" id="1750535"/>
    <lineage>
        <taxon>Bacteria</taxon>
        <taxon>Bacillati</taxon>
        <taxon>Bacillota</taxon>
        <taxon>Bacilli</taxon>
        <taxon>Lactobacillales</taxon>
        <taxon>Lactobacillaceae</taxon>
        <taxon>Fructilactobacillus</taxon>
    </lineage>
</organism>
<evidence type="ECO:0000259" key="4">
    <source>
        <dbReference type="PROSITE" id="PS51781"/>
    </source>
</evidence>
<proteinExistence type="predicted"/>
<sequence>MPFTIRNRRGLAFTLVVTCCTCLIIGIMLLRNNVAVHTNNLQIKAGPNLATTTIGTVNRGDRVQIITKKHQWAQVVYQHQKIGWVPNWLLSGHPHLKTAGPLAEASIVLDPGHGGSDSGALSNSNQPEKRYTLALARQVAARLRAAGTNVTMVRDHDQTVALKRRPGFATKAQANLFVSFHFDSSTVPGSASGFTTYYYHPGHSKQLAQAVNLQLTGLGLENKGVQFGDYLVIRDTTVPAVLLEMGYINNQTDFQKIKSKAYQQRVANEVTAGLQRYLKTNY</sequence>
<keyword evidence="2" id="KW-0961">Cell wall biogenesis/degradation</keyword>
<dbReference type="EC" id="3.5.1.28" evidence="5"/>
<accession>A0ABY5C656</accession>
<dbReference type="PANTHER" id="PTHR30404:SF0">
    <property type="entry name" value="N-ACETYLMURAMOYL-L-ALANINE AMIDASE AMIC"/>
    <property type="match status" value="1"/>
</dbReference>
<dbReference type="InterPro" id="IPR002508">
    <property type="entry name" value="MurNAc-LAA_cat"/>
</dbReference>
<dbReference type="EMBL" id="CP097478">
    <property type="protein sequence ID" value="USS92776.1"/>
    <property type="molecule type" value="Genomic_DNA"/>
</dbReference>
<dbReference type="SUPFAM" id="SSF53187">
    <property type="entry name" value="Zn-dependent exopeptidases"/>
    <property type="match status" value="1"/>
</dbReference>
<evidence type="ECO:0000313" key="5">
    <source>
        <dbReference type="EMBL" id="USS92776.1"/>
    </source>
</evidence>
<dbReference type="PANTHER" id="PTHR30404">
    <property type="entry name" value="N-ACETYLMURAMOYL-L-ALANINE AMIDASE"/>
    <property type="match status" value="1"/>
</dbReference>
<dbReference type="Gene3D" id="2.30.30.40">
    <property type="entry name" value="SH3 Domains"/>
    <property type="match status" value="1"/>
</dbReference>
<name>A0ABY5C656_9LACO</name>
<keyword evidence="6" id="KW-1185">Reference proteome</keyword>
<keyword evidence="3" id="KW-1133">Transmembrane helix</keyword>